<evidence type="ECO:0000256" key="7">
    <source>
        <dbReference type="ARBA" id="ARBA00047319"/>
    </source>
</evidence>
<dbReference type="SUPFAM" id="SSF56801">
    <property type="entry name" value="Acetyl-CoA synthetase-like"/>
    <property type="match status" value="1"/>
</dbReference>
<dbReference type="InterPro" id="IPR045851">
    <property type="entry name" value="AMP-bd_C_sf"/>
</dbReference>
<comment type="function">
    <text evidence="4">Acyl-CoA synthases catalyze the initial reaction in fatty acid metabolism, by forming a thioester with CoA. Has some preference toward medium-chain substrates. Plays a role in adipocyte differentiation.</text>
</comment>
<feature type="domain" description="AMP-dependent synthetase/ligase" evidence="9">
    <location>
        <begin position="77"/>
        <end position="467"/>
    </location>
</feature>
<keyword evidence="2" id="KW-0436">Ligase</keyword>
<dbReference type="Pfam" id="PF13193">
    <property type="entry name" value="AMP-binding_C"/>
    <property type="match status" value="1"/>
</dbReference>
<dbReference type="RefSeq" id="XP_028268420.1">
    <property type="nucleotide sequence ID" value="XM_028412619.1"/>
</dbReference>
<protein>
    <recommendedName>
        <fullName evidence="6">Medium-chain acyl-CoA ligase ACSF2, mitochondrial</fullName>
        <ecNumber evidence="5">6.2.1.2</ecNumber>
    </recommendedName>
</protein>
<dbReference type="InterPro" id="IPR025110">
    <property type="entry name" value="AMP-bd_C"/>
</dbReference>
<dbReference type="OrthoDB" id="10253115at2759"/>
<dbReference type="PANTHER" id="PTHR43201">
    <property type="entry name" value="ACYL-COA SYNTHETASE"/>
    <property type="match status" value="1"/>
</dbReference>
<evidence type="ECO:0000313" key="11">
    <source>
        <dbReference type="Proteomes" id="UP000515145"/>
    </source>
</evidence>
<evidence type="ECO:0000259" key="10">
    <source>
        <dbReference type="Pfam" id="PF13193"/>
    </source>
</evidence>
<dbReference type="Proteomes" id="UP000515145">
    <property type="component" value="Chromosome 8"/>
</dbReference>
<keyword evidence="11" id="KW-1185">Reference proteome</keyword>
<dbReference type="GeneID" id="114440273"/>
<dbReference type="GO" id="GO:0006631">
    <property type="term" value="P:fatty acid metabolic process"/>
    <property type="evidence" value="ECO:0007669"/>
    <property type="project" value="TreeGrafter"/>
</dbReference>
<gene>
    <name evidence="12" type="primary">LOC114440273</name>
</gene>
<feature type="domain" description="AMP-binding enzyme C-terminal" evidence="10">
    <location>
        <begin position="518"/>
        <end position="593"/>
    </location>
</feature>
<dbReference type="InParanoid" id="A0A6P7IJN9"/>
<evidence type="ECO:0000256" key="6">
    <source>
        <dbReference type="ARBA" id="ARBA00039638"/>
    </source>
</evidence>
<evidence type="ECO:0000256" key="3">
    <source>
        <dbReference type="ARBA" id="ARBA00023098"/>
    </source>
</evidence>
<name>A0A6P7IJN9_9TELE</name>
<dbReference type="Gene3D" id="3.40.50.12780">
    <property type="entry name" value="N-terminal domain of ligase-like"/>
    <property type="match status" value="1"/>
</dbReference>
<comment type="catalytic activity">
    <reaction evidence="8">
        <text>a medium-chain fatty acid + ATP + CoA = a medium-chain fatty acyl-CoA + AMP + diphosphate</text>
        <dbReference type="Rhea" id="RHEA:48340"/>
        <dbReference type="ChEBI" id="CHEBI:30616"/>
        <dbReference type="ChEBI" id="CHEBI:33019"/>
        <dbReference type="ChEBI" id="CHEBI:57287"/>
        <dbReference type="ChEBI" id="CHEBI:59558"/>
        <dbReference type="ChEBI" id="CHEBI:90546"/>
        <dbReference type="ChEBI" id="CHEBI:456215"/>
        <dbReference type="EC" id="6.2.1.2"/>
    </reaction>
</comment>
<dbReference type="EC" id="6.2.1.2" evidence="5"/>
<dbReference type="InterPro" id="IPR042099">
    <property type="entry name" value="ANL_N_sf"/>
</dbReference>
<dbReference type="FunFam" id="3.30.300.30:FF:000008">
    <property type="entry name" value="2,3-dihydroxybenzoate-AMP ligase"/>
    <property type="match status" value="1"/>
</dbReference>
<comment type="catalytic activity">
    <reaction evidence="7">
        <text>octanoate + ATP + CoA = octanoyl-CoA + AMP + diphosphate</text>
        <dbReference type="Rhea" id="RHEA:33631"/>
        <dbReference type="ChEBI" id="CHEBI:25646"/>
        <dbReference type="ChEBI" id="CHEBI:30616"/>
        <dbReference type="ChEBI" id="CHEBI:33019"/>
        <dbReference type="ChEBI" id="CHEBI:57287"/>
        <dbReference type="ChEBI" id="CHEBI:57386"/>
        <dbReference type="ChEBI" id="CHEBI:456215"/>
    </reaction>
</comment>
<dbReference type="CDD" id="cd05917">
    <property type="entry name" value="FACL_like_2"/>
    <property type="match status" value="1"/>
</dbReference>
<dbReference type="InterPro" id="IPR000873">
    <property type="entry name" value="AMP-dep_synth/lig_dom"/>
</dbReference>
<evidence type="ECO:0000256" key="4">
    <source>
        <dbReference type="ARBA" id="ARBA00037247"/>
    </source>
</evidence>
<dbReference type="FunFam" id="3.40.50.12780:FF:000003">
    <property type="entry name" value="Long-chain-fatty-acid--CoA ligase FadD"/>
    <property type="match status" value="1"/>
</dbReference>
<evidence type="ECO:0000256" key="1">
    <source>
        <dbReference type="ARBA" id="ARBA00006432"/>
    </source>
</evidence>
<dbReference type="Pfam" id="PF00501">
    <property type="entry name" value="AMP-binding"/>
    <property type="match status" value="1"/>
</dbReference>
<reference evidence="12" key="1">
    <citation type="submission" date="2025-08" db="UniProtKB">
        <authorList>
            <consortium name="RefSeq"/>
        </authorList>
    </citation>
    <scope>IDENTIFICATION</scope>
</reference>
<accession>A0A6P7IJN9</accession>
<evidence type="ECO:0000256" key="5">
    <source>
        <dbReference type="ARBA" id="ARBA00039009"/>
    </source>
</evidence>
<proteinExistence type="inferred from homology"/>
<evidence type="ECO:0000256" key="2">
    <source>
        <dbReference type="ARBA" id="ARBA00022598"/>
    </source>
</evidence>
<evidence type="ECO:0000313" key="12">
    <source>
        <dbReference type="RefSeq" id="XP_028268420.1"/>
    </source>
</evidence>
<dbReference type="PANTHER" id="PTHR43201:SF5">
    <property type="entry name" value="MEDIUM-CHAIN ACYL-COA LIGASE ACSF2, MITOCHONDRIAL"/>
    <property type="match status" value="1"/>
</dbReference>
<organism evidence="11 12">
    <name type="scientific">Parambassis ranga</name>
    <name type="common">Indian glassy fish</name>
    <dbReference type="NCBI Taxonomy" id="210632"/>
    <lineage>
        <taxon>Eukaryota</taxon>
        <taxon>Metazoa</taxon>
        <taxon>Chordata</taxon>
        <taxon>Craniata</taxon>
        <taxon>Vertebrata</taxon>
        <taxon>Euteleostomi</taxon>
        <taxon>Actinopterygii</taxon>
        <taxon>Neopterygii</taxon>
        <taxon>Teleostei</taxon>
        <taxon>Neoteleostei</taxon>
        <taxon>Acanthomorphata</taxon>
        <taxon>Ovalentaria</taxon>
        <taxon>Ambassidae</taxon>
        <taxon>Parambassis</taxon>
    </lineage>
</organism>
<keyword evidence="3" id="KW-0443">Lipid metabolism</keyword>
<dbReference type="InterPro" id="IPR020845">
    <property type="entry name" value="AMP-binding_CS"/>
</dbReference>
<comment type="similarity">
    <text evidence="1">Belongs to the ATP-dependent AMP-binding enzyme family.</text>
</comment>
<dbReference type="PROSITE" id="PS00455">
    <property type="entry name" value="AMP_BINDING"/>
    <property type="match status" value="1"/>
</dbReference>
<sequence>MSALISGSRLRSCVYSLRCVEGLKHSKAWTSCSPSLLHWCRSLHVDSPPREPSLTSSYVHGTSSFSLLPLTVGQALDATAQRWPDREAVVFLQDNIRKTFAQFQQDVDRAAAGLLALGLKRGDRLGVWGPNTYEWILFQFASAKAGIILVSLNPAYQVSEVEFTLQKVRCKAVLCPTSFKSHRFCEILREICPEIGTMPAGMITNSRVPGLRMVIVTDSRQPGMLHVEDVMQAGESQHHRELMDLQSKLSCDEPINIQFTSGTTGKPKGAALSHHNIVNNAYFLGLRMGYGWRSRVRVCTPVPLYHCFGSVLAGMNMAVHGVTLVFPSSGYNSTASLEAIQNERCTIIYGTPTMYTDMLSQDLHKFDVSSLEAGLMGGSPCPPEILKRLKTDMDIKGMMVLYGTTENSPITFCGFPEDNEDLKINTVGCIMPHTEAKVVDPVTGETVPLGASGELMIRGSCVMHGYWEDPEKTTEVISQDRWYRTGDTASLNGLGYCRIEGQLKDMIIRGGENIYPSEIEQFLYRNPKVQEVQVVGVKDDRLGEQVCACIKLKEGQTSSAEEIRAFCKGQISHFKIPHYVMFVDSYPLTASGKIKKNILKEDMEKKLGL</sequence>
<dbReference type="AlphaFoldDB" id="A0A6P7IJN9"/>
<evidence type="ECO:0000256" key="8">
    <source>
        <dbReference type="ARBA" id="ARBA00048277"/>
    </source>
</evidence>
<dbReference type="GO" id="GO:0031956">
    <property type="term" value="F:medium-chain fatty acid-CoA ligase activity"/>
    <property type="evidence" value="ECO:0007669"/>
    <property type="project" value="UniProtKB-EC"/>
</dbReference>
<dbReference type="Gene3D" id="3.30.300.30">
    <property type="match status" value="1"/>
</dbReference>
<evidence type="ECO:0000259" key="9">
    <source>
        <dbReference type="Pfam" id="PF00501"/>
    </source>
</evidence>